<keyword evidence="6 7" id="KW-0046">Antibiotic resistance</keyword>
<dbReference type="InterPro" id="IPR002575">
    <property type="entry name" value="Aminoglycoside_PTrfase"/>
</dbReference>
<dbReference type="Gene3D" id="3.90.1200.10">
    <property type="match status" value="1"/>
</dbReference>
<evidence type="ECO:0000256" key="1">
    <source>
        <dbReference type="ARBA" id="ARBA00006219"/>
    </source>
</evidence>
<keyword evidence="2 7" id="KW-0808">Transferase</keyword>
<evidence type="ECO:0000256" key="2">
    <source>
        <dbReference type="ARBA" id="ARBA00022679"/>
    </source>
</evidence>
<evidence type="ECO:0000256" key="7">
    <source>
        <dbReference type="PIRNR" id="PIRNR000706"/>
    </source>
</evidence>
<name>A0A8J8MGR5_9FIRM</name>
<dbReference type="PIRSF" id="PIRSF000706">
    <property type="entry name" value="Kanamycin_kin"/>
    <property type="match status" value="1"/>
</dbReference>
<dbReference type="PANTHER" id="PTHR21310:SF41">
    <property type="entry name" value="3'-PHOSPHOTRANSFERASE, PUTATIVE-RELATED"/>
    <property type="match status" value="1"/>
</dbReference>
<evidence type="ECO:0000256" key="5">
    <source>
        <dbReference type="ARBA" id="ARBA00022840"/>
    </source>
</evidence>
<dbReference type="GO" id="GO:0016773">
    <property type="term" value="F:phosphotransferase activity, alcohol group as acceptor"/>
    <property type="evidence" value="ECO:0007669"/>
    <property type="project" value="InterPro"/>
</dbReference>
<dbReference type="AlphaFoldDB" id="A0A8J8MGR5"/>
<evidence type="ECO:0000256" key="4">
    <source>
        <dbReference type="ARBA" id="ARBA00022777"/>
    </source>
</evidence>
<reference evidence="11" key="1">
    <citation type="submission" date="2020-07" db="EMBL/GenBank/DDBJ databases">
        <title>Vallitalea pronyensis genome.</title>
        <authorList>
            <person name="Postec A."/>
        </authorList>
    </citation>
    <scope>NUCLEOTIDE SEQUENCE</scope>
    <source>
        <strain evidence="11">FatNI3</strain>
    </source>
</reference>
<dbReference type="SUPFAM" id="SSF56112">
    <property type="entry name" value="Protein kinase-like (PK-like)"/>
    <property type="match status" value="1"/>
</dbReference>
<keyword evidence="9" id="KW-0460">Magnesium</keyword>
<gene>
    <name evidence="11" type="ORF">HZI73_02920</name>
</gene>
<protein>
    <submittedName>
        <fullName evidence="11">Phosphotransferase</fullName>
    </submittedName>
</protein>
<evidence type="ECO:0000256" key="9">
    <source>
        <dbReference type="PIRSR" id="PIRSR000706-2"/>
    </source>
</evidence>
<feature type="binding site" evidence="9">
    <location>
        <position position="208"/>
    </location>
    <ligand>
        <name>Mg(2+)</name>
        <dbReference type="ChEBI" id="CHEBI:18420"/>
    </ligand>
</feature>
<dbReference type="PANTHER" id="PTHR21310">
    <property type="entry name" value="AMINOGLYCOSIDE PHOSPHOTRANSFERASE-RELATED-RELATED"/>
    <property type="match status" value="1"/>
</dbReference>
<dbReference type="InterPro" id="IPR011009">
    <property type="entry name" value="Kinase-like_dom_sf"/>
</dbReference>
<dbReference type="Proteomes" id="UP000683246">
    <property type="component" value="Chromosome"/>
</dbReference>
<keyword evidence="12" id="KW-1185">Reference proteome</keyword>
<sequence length="270" mass="31354">MNVFQSFPLELQKIINSLEIVEVIKGRIGDKIIKLSDRNKKLYLKISNTEMTQDEMENECRILNWLSFSRLNIPKVLFFQKNTNKSYMLLSNVSGVSSHEITKKFSKEKIVEISAKALQKVHKIDAQSIPPEYTNCLAKELESIMKNVENDMIDIEAFKEANHDKTPQTVLEYLLEKKGLFKSDVFTHGDYCLPNILIDNESNYGFVDWSQAGTGDIYRDISPMVKSINRNFGKAYSNLFLKHYGIDEDKVNKEKIIYYGLIDQFTYYKK</sequence>
<comment type="similarity">
    <text evidence="1 7">Belongs to the aminoglycoside phosphotransferase family.</text>
</comment>
<evidence type="ECO:0000259" key="10">
    <source>
        <dbReference type="Pfam" id="PF01636"/>
    </source>
</evidence>
<dbReference type="InterPro" id="IPR051678">
    <property type="entry name" value="AGP_Transferase"/>
</dbReference>
<feature type="binding site" evidence="9">
    <location>
        <position position="195"/>
    </location>
    <ligand>
        <name>Mg(2+)</name>
        <dbReference type="ChEBI" id="CHEBI:18420"/>
    </ligand>
</feature>
<dbReference type="KEGG" id="vpy:HZI73_02920"/>
<keyword evidence="3 7" id="KW-0547">Nucleotide-binding</keyword>
<dbReference type="RefSeq" id="WP_212696765.1">
    <property type="nucleotide sequence ID" value="NZ_CP058649.1"/>
</dbReference>
<keyword evidence="9" id="KW-0479">Metal-binding</keyword>
<dbReference type="GO" id="GO:0046677">
    <property type="term" value="P:response to antibiotic"/>
    <property type="evidence" value="ECO:0007669"/>
    <property type="project" value="UniProtKB-KW"/>
</dbReference>
<dbReference type="InterPro" id="IPR024165">
    <property type="entry name" value="Kan/Strep_kinase"/>
</dbReference>
<evidence type="ECO:0000313" key="12">
    <source>
        <dbReference type="Proteomes" id="UP000683246"/>
    </source>
</evidence>
<keyword evidence="4 7" id="KW-0418">Kinase</keyword>
<evidence type="ECO:0000313" key="11">
    <source>
        <dbReference type="EMBL" id="QUI21300.1"/>
    </source>
</evidence>
<feature type="active site" description="Proton acceptor" evidence="8">
    <location>
        <position position="190"/>
    </location>
</feature>
<feature type="domain" description="Aminoglycoside phosphotransferase" evidence="10">
    <location>
        <begin position="35"/>
        <end position="250"/>
    </location>
</feature>
<evidence type="ECO:0000256" key="3">
    <source>
        <dbReference type="ARBA" id="ARBA00022741"/>
    </source>
</evidence>
<dbReference type="Gene3D" id="3.30.200.20">
    <property type="entry name" value="Phosphorylase Kinase, domain 1"/>
    <property type="match status" value="1"/>
</dbReference>
<dbReference type="GO" id="GO:0046872">
    <property type="term" value="F:metal ion binding"/>
    <property type="evidence" value="ECO:0007669"/>
    <property type="project" value="UniProtKB-KW"/>
</dbReference>
<evidence type="ECO:0000256" key="6">
    <source>
        <dbReference type="ARBA" id="ARBA00023251"/>
    </source>
</evidence>
<proteinExistence type="inferred from homology"/>
<dbReference type="GO" id="GO:0005524">
    <property type="term" value="F:ATP binding"/>
    <property type="evidence" value="ECO:0007669"/>
    <property type="project" value="UniProtKB-KW"/>
</dbReference>
<dbReference type="GO" id="GO:0016301">
    <property type="term" value="F:kinase activity"/>
    <property type="evidence" value="ECO:0007669"/>
    <property type="project" value="UniProtKB-KW"/>
</dbReference>
<organism evidence="11 12">
    <name type="scientific">Vallitalea pronyensis</name>
    <dbReference type="NCBI Taxonomy" id="1348613"/>
    <lineage>
        <taxon>Bacteria</taxon>
        <taxon>Bacillati</taxon>
        <taxon>Bacillota</taxon>
        <taxon>Clostridia</taxon>
        <taxon>Lachnospirales</taxon>
        <taxon>Vallitaleaceae</taxon>
        <taxon>Vallitalea</taxon>
    </lineage>
</organism>
<dbReference type="Pfam" id="PF01636">
    <property type="entry name" value="APH"/>
    <property type="match status" value="1"/>
</dbReference>
<evidence type="ECO:0000256" key="8">
    <source>
        <dbReference type="PIRSR" id="PIRSR000706-1"/>
    </source>
</evidence>
<keyword evidence="5 7" id="KW-0067">ATP-binding</keyword>
<accession>A0A8J8MGR5</accession>
<dbReference type="EMBL" id="CP058649">
    <property type="protein sequence ID" value="QUI21300.1"/>
    <property type="molecule type" value="Genomic_DNA"/>
</dbReference>